<protein>
    <recommendedName>
        <fullName evidence="2">SNF2 N-terminal domain-containing protein</fullName>
    </recommendedName>
</protein>
<dbReference type="PANTHER" id="PTHR45766">
    <property type="entry name" value="DNA ANNEALING HELICASE AND ENDONUCLEASE ZRANB3 FAMILY MEMBER"/>
    <property type="match status" value="1"/>
</dbReference>
<keyword evidence="1" id="KW-0378">Hydrolase</keyword>
<evidence type="ECO:0000313" key="3">
    <source>
        <dbReference type="EMBL" id="SVE39400.1"/>
    </source>
</evidence>
<gene>
    <name evidence="3" type="ORF">METZ01_LOCUS492254</name>
</gene>
<reference evidence="3" key="1">
    <citation type="submission" date="2018-05" db="EMBL/GenBank/DDBJ databases">
        <authorList>
            <person name="Lanie J.A."/>
            <person name="Ng W.-L."/>
            <person name="Kazmierczak K.M."/>
            <person name="Andrzejewski T.M."/>
            <person name="Davidsen T.M."/>
            <person name="Wayne K.J."/>
            <person name="Tettelin H."/>
            <person name="Glass J.I."/>
            <person name="Rusch D."/>
            <person name="Podicherti R."/>
            <person name="Tsui H.-C.T."/>
            <person name="Winkler M.E."/>
        </authorList>
    </citation>
    <scope>NUCLEOTIDE SEQUENCE</scope>
</reference>
<dbReference type="InterPro" id="IPR000330">
    <property type="entry name" value="SNF2_N"/>
</dbReference>
<organism evidence="3">
    <name type="scientific">marine metagenome</name>
    <dbReference type="NCBI Taxonomy" id="408172"/>
    <lineage>
        <taxon>unclassified sequences</taxon>
        <taxon>metagenomes</taxon>
        <taxon>ecological metagenomes</taxon>
    </lineage>
</organism>
<dbReference type="InterPro" id="IPR027417">
    <property type="entry name" value="P-loop_NTPase"/>
</dbReference>
<dbReference type="SUPFAM" id="SSF52540">
    <property type="entry name" value="P-loop containing nucleoside triphosphate hydrolases"/>
    <property type="match status" value="1"/>
</dbReference>
<dbReference type="AlphaFoldDB" id="A0A383D528"/>
<dbReference type="Pfam" id="PF00176">
    <property type="entry name" value="SNF2-rel_dom"/>
    <property type="match status" value="1"/>
</dbReference>
<dbReference type="Gene3D" id="3.40.50.10810">
    <property type="entry name" value="Tandem AAA-ATPase domain"/>
    <property type="match status" value="1"/>
</dbReference>
<accession>A0A383D528</accession>
<evidence type="ECO:0000259" key="2">
    <source>
        <dbReference type="Pfam" id="PF00176"/>
    </source>
</evidence>
<dbReference type="PANTHER" id="PTHR45766:SF6">
    <property type="entry name" value="SWI_SNF-RELATED MATRIX-ASSOCIATED ACTIN-DEPENDENT REGULATOR OF CHROMATIN SUBFAMILY A-LIKE PROTEIN 1"/>
    <property type="match status" value="1"/>
</dbReference>
<dbReference type="GO" id="GO:0016787">
    <property type="term" value="F:hydrolase activity"/>
    <property type="evidence" value="ECO:0007669"/>
    <property type="project" value="UniProtKB-KW"/>
</dbReference>
<dbReference type="GO" id="GO:0005524">
    <property type="term" value="F:ATP binding"/>
    <property type="evidence" value="ECO:0007669"/>
    <property type="project" value="InterPro"/>
</dbReference>
<proteinExistence type="predicted"/>
<dbReference type="InterPro" id="IPR038718">
    <property type="entry name" value="SNF2-like_sf"/>
</dbReference>
<feature type="domain" description="SNF2 N-terminal" evidence="2">
    <location>
        <begin position="115"/>
        <end position="170"/>
    </location>
</feature>
<dbReference type="EMBL" id="UINC01214254">
    <property type="protein sequence ID" value="SVE39400.1"/>
    <property type="molecule type" value="Genomic_DNA"/>
</dbReference>
<sequence length="203" mass="22877">MKYNAGQTVRLKDDPTSIGTITGQTKERSGNIYYKINFSNHSGYQPEHSIETFGEQEDWEELLEKKKFGRPSNLRQHLTHIYLNGKLANLVYSMEATNTDFYAYQFKPVLAFLESPSNGLLIADEVGLGKTIEAGLVWTEIKARENAKSLLIVCPAMLTQKWCDELRSKFGEEASILNASELLNELSKFDGVGRSKVMVCSIQ</sequence>
<name>A0A383D528_9ZZZZ</name>
<feature type="non-terminal residue" evidence="3">
    <location>
        <position position="203"/>
    </location>
</feature>
<evidence type="ECO:0000256" key="1">
    <source>
        <dbReference type="ARBA" id="ARBA00022801"/>
    </source>
</evidence>